<reference evidence="1" key="1">
    <citation type="submission" date="2014-09" db="EMBL/GenBank/DDBJ databases">
        <authorList>
            <person name="Magalhaes I.L.F."/>
            <person name="Oliveira U."/>
            <person name="Santos F.R."/>
            <person name="Vidigal T.H.D.A."/>
            <person name="Brescovit A.D."/>
            <person name="Santos A.J."/>
        </authorList>
    </citation>
    <scope>NUCLEOTIDE SEQUENCE</scope>
    <source>
        <tissue evidence="1">Shoot tissue taken approximately 20 cm above the soil surface</tissue>
    </source>
</reference>
<reference evidence="1" key="2">
    <citation type="journal article" date="2015" name="Data Brief">
        <title>Shoot transcriptome of the giant reed, Arundo donax.</title>
        <authorList>
            <person name="Barrero R.A."/>
            <person name="Guerrero F.D."/>
            <person name="Moolhuijzen P."/>
            <person name="Goolsby J.A."/>
            <person name="Tidwell J."/>
            <person name="Bellgard S.E."/>
            <person name="Bellgard M.I."/>
        </authorList>
    </citation>
    <scope>NUCLEOTIDE SEQUENCE</scope>
    <source>
        <tissue evidence="1">Shoot tissue taken approximately 20 cm above the soil surface</tissue>
    </source>
</reference>
<dbReference type="AlphaFoldDB" id="A0A0A8ZXZ8"/>
<sequence>MKVRLTGLVGVHFNITKIQWLANAIFFIELSLDREASRLLSLLYLQVLLLLSPNYFPERITLQ</sequence>
<accession>A0A0A8ZXZ8</accession>
<protein>
    <submittedName>
        <fullName evidence="1">Uncharacterized protein</fullName>
    </submittedName>
</protein>
<organism evidence="1">
    <name type="scientific">Arundo donax</name>
    <name type="common">Giant reed</name>
    <name type="synonym">Donax arundinaceus</name>
    <dbReference type="NCBI Taxonomy" id="35708"/>
    <lineage>
        <taxon>Eukaryota</taxon>
        <taxon>Viridiplantae</taxon>
        <taxon>Streptophyta</taxon>
        <taxon>Embryophyta</taxon>
        <taxon>Tracheophyta</taxon>
        <taxon>Spermatophyta</taxon>
        <taxon>Magnoliopsida</taxon>
        <taxon>Liliopsida</taxon>
        <taxon>Poales</taxon>
        <taxon>Poaceae</taxon>
        <taxon>PACMAD clade</taxon>
        <taxon>Arundinoideae</taxon>
        <taxon>Arundineae</taxon>
        <taxon>Arundo</taxon>
    </lineage>
</organism>
<name>A0A0A8ZXZ8_ARUDO</name>
<proteinExistence type="predicted"/>
<evidence type="ECO:0000313" key="1">
    <source>
        <dbReference type="EMBL" id="JAD39657.1"/>
    </source>
</evidence>
<dbReference type="EMBL" id="GBRH01258238">
    <property type="protein sequence ID" value="JAD39657.1"/>
    <property type="molecule type" value="Transcribed_RNA"/>
</dbReference>